<dbReference type="SUPFAM" id="SSF55383">
    <property type="entry name" value="Copper amine oxidase, domain N"/>
    <property type="match status" value="1"/>
</dbReference>
<dbReference type="Proteomes" id="UP000767854">
    <property type="component" value="Unassembled WGS sequence"/>
</dbReference>
<keyword evidence="1" id="KW-0732">Signal</keyword>
<sequence length="299" mass="33244">MKKLFTLMLIVTMLVMSTSAVFASNLPFEISEMKVGLQIDGEIVEIPEGYGKVVVTSVGRTIVPVRFLSEALGYSVTWNGETSTVGIEKGEDKVEFPIGATEIQTKNGLVVMELPAFVMPEENRTYVPLRFAAEALNCEVDWVSHKNIEGSANYPYDYYVTIKTSTEVVSDGSWSNVEWANMHDDEIVKGIIEEASQVNEVYNQSGKIMVGSDNSLNSGELNVWITLKDQVEIQIKNINGAGVLSTVERLLNYWTGDDYAWNQLAVEFTETDGEWFVTSNGTQVKMTTEGVGTWVFIKK</sequence>
<dbReference type="InterPro" id="IPR012854">
    <property type="entry name" value="Cu_amine_oxidase-like_N"/>
</dbReference>
<evidence type="ECO:0000313" key="3">
    <source>
        <dbReference type="EMBL" id="MBM7562855.1"/>
    </source>
</evidence>
<reference evidence="3 4" key="1">
    <citation type="submission" date="2021-01" db="EMBL/GenBank/DDBJ databases">
        <title>Genomic Encyclopedia of Type Strains, Phase IV (KMG-IV): sequencing the most valuable type-strain genomes for metagenomic binning, comparative biology and taxonomic classification.</title>
        <authorList>
            <person name="Goeker M."/>
        </authorList>
    </citation>
    <scope>NUCLEOTIDE SEQUENCE [LARGE SCALE GENOMIC DNA]</scope>
    <source>
        <strain evidence="3 4">DSM 24436</strain>
    </source>
</reference>
<evidence type="ECO:0000256" key="1">
    <source>
        <dbReference type="SAM" id="SignalP"/>
    </source>
</evidence>
<evidence type="ECO:0000313" key="4">
    <source>
        <dbReference type="Proteomes" id="UP000767854"/>
    </source>
</evidence>
<proteinExistence type="predicted"/>
<dbReference type="InterPro" id="IPR036582">
    <property type="entry name" value="Mao_N_sf"/>
</dbReference>
<accession>A0ABS2MU27</accession>
<keyword evidence="4" id="KW-1185">Reference proteome</keyword>
<name>A0ABS2MU27_9FIRM</name>
<evidence type="ECO:0000259" key="2">
    <source>
        <dbReference type="Pfam" id="PF07833"/>
    </source>
</evidence>
<dbReference type="EMBL" id="JAFBDT010000033">
    <property type="protein sequence ID" value="MBM7562855.1"/>
    <property type="molecule type" value="Genomic_DNA"/>
</dbReference>
<dbReference type="RefSeq" id="WP_204665283.1">
    <property type="nucleotide sequence ID" value="NZ_JAFBDT010000033.1"/>
</dbReference>
<feature type="chain" id="PRO_5046424521" description="Copper amine oxidase-like N-terminal domain-containing protein" evidence="1">
    <location>
        <begin position="24"/>
        <end position="299"/>
    </location>
</feature>
<protein>
    <recommendedName>
        <fullName evidence="2">Copper amine oxidase-like N-terminal domain-containing protein</fullName>
    </recommendedName>
</protein>
<gene>
    <name evidence="3" type="ORF">JOC49_002428</name>
</gene>
<dbReference type="Pfam" id="PF07833">
    <property type="entry name" value="Cu_amine_oxidN1"/>
    <property type="match status" value="1"/>
</dbReference>
<comment type="caution">
    <text evidence="3">The sequence shown here is derived from an EMBL/GenBank/DDBJ whole genome shotgun (WGS) entry which is preliminary data.</text>
</comment>
<organism evidence="3 4">
    <name type="scientific">Fusibacter tunisiensis</name>
    <dbReference type="NCBI Taxonomy" id="1008308"/>
    <lineage>
        <taxon>Bacteria</taxon>
        <taxon>Bacillati</taxon>
        <taxon>Bacillota</taxon>
        <taxon>Clostridia</taxon>
        <taxon>Eubacteriales</taxon>
        <taxon>Eubacteriales Family XII. Incertae Sedis</taxon>
        <taxon>Fusibacter</taxon>
    </lineage>
</organism>
<dbReference type="Gene3D" id="3.30.457.10">
    <property type="entry name" value="Copper amine oxidase-like, N-terminal domain"/>
    <property type="match status" value="1"/>
</dbReference>
<feature type="signal peptide" evidence="1">
    <location>
        <begin position="1"/>
        <end position="23"/>
    </location>
</feature>
<feature type="domain" description="Copper amine oxidase-like N-terminal" evidence="2">
    <location>
        <begin position="58"/>
        <end position="147"/>
    </location>
</feature>